<comment type="subcellular location">
    <subcellularLocation>
        <location evidence="2">Chromosome</location>
    </subcellularLocation>
    <subcellularLocation>
        <location evidence="1">Nucleus</location>
    </subcellularLocation>
</comment>
<organism evidence="7 8">
    <name type="scientific">Balearica regulorum gibbericeps</name>
    <name type="common">East African grey crowned-crane</name>
    <dbReference type="NCBI Taxonomy" id="100784"/>
    <lineage>
        <taxon>Eukaryota</taxon>
        <taxon>Metazoa</taxon>
        <taxon>Chordata</taxon>
        <taxon>Craniata</taxon>
        <taxon>Vertebrata</taxon>
        <taxon>Euteleostomi</taxon>
        <taxon>Archelosauria</taxon>
        <taxon>Archosauria</taxon>
        <taxon>Dinosauria</taxon>
        <taxon>Saurischia</taxon>
        <taxon>Theropoda</taxon>
        <taxon>Coelurosauria</taxon>
        <taxon>Aves</taxon>
        <taxon>Neognathae</taxon>
        <taxon>Neoaves</taxon>
        <taxon>Gruiformes</taxon>
        <taxon>Gruidae</taxon>
        <taxon>Balearica</taxon>
    </lineage>
</organism>
<dbReference type="InterPro" id="IPR038751">
    <property type="entry name" value="INTS8"/>
</dbReference>
<dbReference type="Pfam" id="PF25756">
    <property type="entry name" value="TPR_INTS8"/>
    <property type="match status" value="1"/>
</dbReference>
<gene>
    <name evidence="7" type="ORF">N312_10511</name>
</gene>
<dbReference type="GO" id="GO:0005694">
    <property type="term" value="C:chromosome"/>
    <property type="evidence" value="ECO:0007669"/>
    <property type="project" value="UniProtKB-SubCell"/>
</dbReference>
<dbReference type="AlphaFoldDB" id="A0A087VK14"/>
<keyword evidence="8" id="KW-1185">Reference proteome</keyword>
<evidence type="ECO:0000256" key="4">
    <source>
        <dbReference type="ARBA" id="ARBA00022454"/>
    </source>
</evidence>
<evidence type="ECO:0000256" key="5">
    <source>
        <dbReference type="ARBA" id="ARBA00023242"/>
    </source>
</evidence>
<proteinExistence type="inferred from homology"/>
<sequence>DPPPVQLIVQFLEQASKPSVNEQNQVQPPPDNKRNRILKLLALKVAAHLKWDLDVLEKSLSVPVLNMLLNELLCISKVPPGTKHVDVDLSSLPPTTAMAILLYNRWAIRTIVQSSFPVKQAKPGPPQLNVMNQIQQEKELTENILKVLKEQAADSILVLEGALKLNKDLYVHTIRTLDLLAMEPGMVNGETESSTAGLKISAEEIQCQVCYDLGAIYFQQGSTNAAVHENAKEKFFKTKELIAKNGSSSPHFTIDEERLAGYCQACGVLTSSSDDASQQATPYSQIHSCMKSGNYQDVVKIFLEDNLTLSLPVQFRQSVLRELFQKAQQGNDALDEVCFKVCVCNTVCDVLQGRTIDIQFCQLFLKPSKEKIDFLLEVCSRSINLENASEALKRKMAAFLKNLCLGLEDLQLVFMISSHELFIKLLKDDERKLLIDQMRKRSPRINLCTKPVTSFYDIPASASVNIGQLEHQLILSVDPWRIRQILIELHGMTSERQFWTISNKWEVPNVYGNVILGIKDNLTRDLVYILMAKGLHCCAIKDFVHAKQLFAACLELVTEFSPKLRQVMLNEMLLLDIYTHEAGAGVSGERPPSDLISRVRGYLEMRVPDIPLRQVIAEECVAFLLNWRENEYLTMQVPLPLVQTNPYVKLGQLLAATCKELPGPKESRRTAKDLWEVVVQICSVSNQHKRGNDGRVSLIKHRESTLGIMYRSELLSFIKKLREPLVLTTILSLFVKLHNVREDIVNDIAAEHISIWPSSIPNLQSVDFEAVAVTVKELVSYALTINANNHFWLIIQADIYFATNQYSAALHYYLQAGAVCSDFFNKMVPPDVYTDQVIKRMIKCCSLLNCHTQVAILCQFLREVDYKTAFKALQEQNSHDAMDSYYEYIWDVTILEYLTYLHHKRGETDKRQIAIKAIGQTELNASNPEEVLQLAAQRRKKKFLQAMAKLYF</sequence>
<dbReference type="Proteomes" id="UP000053309">
    <property type="component" value="Unassembled WGS sequence"/>
</dbReference>
<reference evidence="7 8" key="1">
    <citation type="submission" date="2014-04" db="EMBL/GenBank/DDBJ databases">
        <title>Genome evolution of avian class.</title>
        <authorList>
            <person name="Zhang G."/>
            <person name="Li C."/>
        </authorList>
    </citation>
    <scope>NUCLEOTIDE SEQUENCE [LARGE SCALE GENOMIC DNA]</scope>
    <source>
        <strain evidence="7">BGI_N312</strain>
    </source>
</reference>
<dbReference type="GO" id="GO:0034472">
    <property type="term" value="P:snRNA 3'-end processing"/>
    <property type="evidence" value="ECO:0007669"/>
    <property type="project" value="InterPro"/>
</dbReference>
<dbReference type="InterPro" id="IPR057980">
    <property type="entry name" value="TPR_INTS8"/>
</dbReference>
<evidence type="ECO:0000259" key="6">
    <source>
        <dbReference type="Pfam" id="PF25756"/>
    </source>
</evidence>
<evidence type="ECO:0000256" key="1">
    <source>
        <dbReference type="ARBA" id="ARBA00004123"/>
    </source>
</evidence>
<dbReference type="EMBL" id="KL496278">
    <property type="protein sequence ID" value="KFO12956.1"/>
    <property type="molecule type" value="Genomic_DNA"/>
</dbReference>
<evidence type="ECO:0000313" key="7">
    <source>
        <dbReference type="EMBL" id="KFO12956.1"/>
    </source>
</evidence>
<feature type="non-terminal residue" evidence="7">
    <location>
        <position position="1"/>
    </location>
</feature>
<feature type="domain" description="INTS8 TPR repeats" evidence="6">
    <location>
        <begin position="463"/>
        <end position="951"/>
    </location>
</feature>
<dbReference type="PANTHER" id="PTHR13350">
    <property type="entry name" value="INTEGRATOR COMPLEX SUBUNIT 8"/>
    <property type="match status" value="1"/>
</dbReference>
<keyword evidence="5" id="KW-0539">Nucleus</keyword>
<accession>A0A087VK14</accession>
<evidence type="ECO:0000256" key="3">
    <source>
        <dbReference type="ARBA" id="ARBA00007147"/>
    </source>
</evidence>
<evidence type="ECO:0000256" key="2">
    <source>
        <dbReference type="ARBA" id="ARBA00004286"/>
    </source>
</evidence>
<dbReference type="GO" id="GO:0032039">
    <property type="term" value="C:integrator complex"/>
    <property type="evidence" value="ECO:0007669"/>
    <property type="project" value="TreeGrafter"/>
</dbReference>
<dbReference type="PANTHER" id="PTHR13350:SF1">
    <property type="entry name" value="INTEGRATOR COMPLEX SUBUNIT 8"/>
    <property type="match status" value="1"/>
</dbReference>
<feature type="non-terminal residue" evidence="7">
    <location>
        <position position="952"/>
    </location>
</feature>
<keyword evidence="4" id="KW-0158">Chromosome</keyword>
<evidence type="ECO:0000313" key="8">
    <source>
        <dbReference type="Proteomes" id="UP000053309"/>
    </source>
</evidence>
<protein>
    <submittedName>
        <fullName evidence="7">Integrator complex subunit 8</fullName>
    </submittedName>
</protein>
<name>A0A087VK14_BALRE</name>
<comment type="similarity">
    <text evidence="3">Belongs to the Integrator subunit 8 family.</text>
</comment>